<evidence type="ECO:0000313" key="2">
    <source>
        <dbReference type="Proteomes" id="UP000607653"/>
    </source>
</evidence>
<organism evidence="1 2">
    <name type="scientific">Nelumbo nucifera</name>
    <name type="common">Sacred lotus</name>
    <dbReference type="NCBI Taxonomy" id="4432"/>
    <lineage>
        <taxon>Eukaryota</taxon>
        <taxon>Viridiplantae</taxon>
        <taxon>Streptophyta</taxon>
        <taxon>Embryophyta</taxon>
        <taxon>Tracheophyta</taxon>
        <taxon>Spermatophyta</taxon>
        <taxon>Magnoliopsida</taxon>
        <taxon>Proteales</taxon>
        <taxon>Nelumbonaceae</taxon>
        <taxon>Nelumbo</taxon>
    </lineage>
</organism>
<name>A0A822ZJN5_NELNU</name>
<dbReference type="EMBL" id="DUZY01000006">
    <property type="protein sequence ID" value="DAD43821.1"/>
    <property type="molecule type" value="Genomic_DNA"/>
</dbReference>
<accession>A0A822ZJN5</accession>
<reference evidence="1 2" key="1">
    <citation type="journal article" date="2020" name="Mol. Biol. Evol.">
        <title>Distinct Expression and Methylation Patterns for Genes with Different Fates following a Single Whole-Genome Duplication in Flowering Plants.</title>
        <authorList>
            <person name="Shi T."/>
            <person name="Rahmani R.S."/>
            <person name="Gugger P.F."/>
            <person name="Wang M."/>
            <person name="Li H."/>
            <person name="Zhang Y."/>
            <person name="Li Z."/>
            <person name="Wang Q."/>
            <person name="Van de Peer Y."/>
            <person name="Marchal K."/>
            <person name="Chen J."/>
        </authorList>
    </citation>
    <scope>NUCLEOTIDE SEQUENCE [LARGE SCALE GENOMIC DNA]</scope>
    <source>
        <tissue evidence="1">Leaf</tissue>
    </source>
</reference>
<proteinExistence type="predicted"/>
<dbReference type="Proteomes" id="UP000607653">
    <property type="component" value="Unassembled WGS sequence"/>
</dbReference>
<protein>
    <submittedName>
        <fullName evidence="1">Uncharacterized protein</fullName>
    </submittedName>
</protein>
<evidence type="ECO:0000313" key="1">
    <source>
        <dbReference type="EMBL" id="DAD43821.1"/>
    </source>
</evidence>
<gene>
    <name evidence="1" type="ORF">HUJ06_002051</name>
</gene>
<comment type="caution">
    <text evidence="1">The sequence shown here is derived from an EMBL/GenBank/DDBJ whole genome shotgun (WGS) entry which is preliminary data.</text>
</comment>
<sequence>MLYLSLQKLLAIAEYLHYLKNTNRAGNQYSAFKVIPNCGKKKVNELLALKSSKIESHLRSSNRNLAPN</sequence>
<keyword evidence="2" id="KW-1185">Reference proteome</keyword>
<dbReference type="AlphaFoldDB" id="A0A822ZJN5"/>